<protein>
    <recommendedName>
        <fullName evidence="3">LamG-like jellyroll fold domain-containing protein</fullName>
    </recommendedName>
</protein>
<evidence type="ECO:0000256" key="1">
    <source>
        <dbReference type="ARBA" id="ARBA00022729"/>
    </source>
</evidence>
<accession>A0A382HWT6</accession>
<dbReference type="InterPro" id="IPR013320">
    <property type="entry name" value="ConA-like_dom_sf"/>
</dbReference>
<organism evidence="4">
    <name type="scientific">marine metagenome</name>
    <dbReference type="NCBI Taxonomy" id="408172"/>
    <lineage>
        <taxon>unclassified sequences</taxon>
        <taxon>metagenomes</taxon>
        <taxon>ecological metagenomes</taxon>
    </lineage>
</organism>
<dbReference type="Pfam" id="PF13385">
    <property type="entry name" value="Laminin_G_3"/>
    <property type="match status" value="1"/>
</dbReference>
<dbReference type="Gene3D" id="2.60.120.200">
    <property type="match status" value="1"/>
</dbReference>
<keyword evidence="1" id="KW-0732">Signal</keyword>
<dbReference type="AlphaFoldDB" id="A0A382HWT6"/>
<keyword evidence="2" id="KW-1015">Disulfide bond</keyword>
<sequence length="264" mass="28851">MSRLGICIFGIFAFMSSVLSFAATGFEYQSDEHTLGLWHFNEGQGNAVKDASKNKIKTVVEGKAKWDKANWNKAGGGHSLVFDGKTALAIPIKDTVGNKILTPDQAITIEAWVYPTDLTAWKLVGAHWAGAVGKYHFGVSNGVPNMHVNTDKGTKNAKAPKIEINKWYHLAGSYDGKEIKIYVDGKLSEAVAHSGKLTTGSPWDVMIGTKASREFHWVGLMDEVRFSSVARKAEELSPNLASGPTPVDLDSTKLPVFWANMKKR</sequence>
<evidence type="ECO:0000259" key="3">
    <source>
        <dbReference type="SMART" id="SM00560"/>
    </source>
</evidence>
<dbReference type="InterPro" id="IPR006558">
    <property type="entry name" value="LamG-like"/>
</dbReference>
<proteinExistence type="predicted"/>
<dbReference type="SMART" id="SM00560">
    <property type="entry name" value="LamGL"/>
    <property type="match status" value="1"/>
</dbReference>
<evidence type="ECO:0000256" key="2">
    <source>
        <dbReference type="ARBA" id="ARBA00023157"/>
    </source>
</evidence>
<evidence type="ECO:0000313" key="4">
    <source>
        <dbReference type="EMBL" id="SVB90941.1"/>
    </source>
</evidence>
<dbReference type="SUPFAM" id="SSF49899">
    <property type="entry name" value="Concanavalin A-like lectins/glucanases"/>
    <property type="match status" value="1"/>
</dbReference>
<name>A0A382HWT6_9ZZZZ</name>
<gene>
    <name evidence="4" type="ORF">METZ01_LOCUS243795</name>
</gene>
<dbReference type="EMBL" id="UINC01063373">
    <property type="protein sequence ID" value="SVB90941.1"/>
    <property type="molecule type" value="Genomic_DNA"/>
</dbReference>
<reference evidence="4" key="1">
    <citation type="submission" date="2018-05" db="EMBL/GenBank/DDBJ databases">
        <authorList>
            <person name="Lanie J.A."/>
            <person name="Ng W.-L."/>
            <person name="Kazmierczak K.M."/>
            <person name="Andrzejewski T.M."/>
            <person name="Davidsen T.M."/>
            <person name="Wayne K.J."/>
            <person name="Tettelin H."/>
            <person name="Glass J.I."/>
            <person name="Rusch D."/>
            <person name="Podicherti R."/>
            <person name="Tsui H.-C.T."/>
            <person name="Winkler M.E."/>
        </authorList>
    </citation>
    <scope>NUCLEOTIDE SEQUENCE</scope>
</reference>
<feature type="domain" description="LamG-like jellyroll fold" evidence="3">
    <location>
        <begin position="105"/>
        <end position="234"/>
    </location>
</feature>